<accession>A0AA47I781</accession>
<dbReference type="PANTHER" id="PTHR33164:SF64">
    <property type="entry name" value="TRANSCRIPTIONAL REGULATOR SLYA"/>
    <property type="match status" value="1"/>
</dbReference>
<keyword evidence="1" id="KW-0805">Transcription regulation</keyword>
<evidence type="ECO:0000313" key="5">
    <source>
        <dbReference type="EMBL" id="WAG62347.1"/>
    </source>
</evidence>
<evidence type="ECO:0000256" key="2">
    <source>
        <dbReference type="ARBA" id="ARBA00023125"/>
    </source>
</evidence>
<organism evidence="5 6">
    <name type="scientific">Clostridium estertheticum</name>
    <dbReference type="NCBI Taxonomy" id="238834"/>
    <lineage>
        <taxon>Bacteria</taxon>
        <taxon>Bacillati</taxon>
        <taxon>Bacillota</taxon>
        <taxon>Clostridia</taxon>
        <taxon>Eubacteriales</taxon>
        <taxon>Clostridiaceae</taxon>
        <taxon>Clostridium</taxon>
    </lineage>
</organism>
<evidence type="ECO:0000256" key="1">
    <source>
        <dbReference type="ARBA" id="ARBA00023015"/>
    </source>
</evidence>
<dbReference type="InterPro" id="IPR039422">
    <property type="entry name" value="MarR/SlyA-like"/>
</dbReference>
<proteinExistence type="predicted"/>
<keyword evidence="3" id="KW-0804">Transcription</keyword>
<dbReference type="EMBL" id="CP086239">
    <property type="protein sequence ID" value="WAG62347.1"/>
    <property type="molecule type" value="Genomic_DNA"/>
</dbReference>
<protein>
    <submittedName>
        <fullName evidence="5">MarR family transcriptional regulator</fullName>
    </submittedName>
</protein>
<dbReference type="AlphaFoldDB" id="A0AA47I781"/>
<feature type="domain" description="HTH marR-type" evidence="4">
    <location>
        <begin position="4"/>
        <end position="135"/>
    </location>
</feature>
<keyword evidence="2" id="KW-0238">DNA-binding</keyword>
<gene>
    <name evidence="5" type="ORF">LL038_08955</name>
</gene>
<dbReference type="Pfam" id="PF12802">
    <property type="entry name" value="MarR_2"/>
    <property type="match status" value="1"/>
</dbReference>
<evidence type="ECO:0000313" key="6">
    <source>
        <dbReference type="Proteomes" id="UP001164733"/>
    </source>
</evidence>
<dbReference type="PROSITE" id="PS50995">
    <property type="entry name" value="HTH_MARR_2"/>
    <property type="match status" value="1"/>
</dbReference>
<dbReference type="PANTHER" id="PTHR33164">
    <property type="entry name" value="TRANSCRIPTIONAL REGULATOR, MARR FAMILY"/>
    <property type="match status" value="1"/>
</dbReference>
<reference evidence="5" key="1">
    <citation type="submission" date="2021-11" db="EMBL/GenBank/DDBJ databases">
        <title>Clostridia strains as spoilage organisms.</title>
        <authorList>
            <person name="Wambui J."/>
            <person name="Stevens M.J.A."/>
            <person name="Stephan R."/>
        </authorList>
    </citation>
    <scope>NUCLEOTIDE SEQUENCE</scope>
    <source>
        <strain evidence="5">CF009</strain>
    </source>
</reference>
<evidence type="ECO:0000256" key="3">
    <source>
        <dbReference type="ARBA" id="ARBA00023163"/>
    </source>
</evidence>
<evidence type="ECO:0000259" key="4">
    <source>
        <dbReference type="PROSITE" id="PS50995"/>
    </source>
</evidence>
<dbReference type="GO" id="GO:0006950">
    <property type="term" value="P:response to stress"/>
    <property type="evidence" value="ECO:0007669"/>
    <property type="project" value="TreeGrafter"/>
</dbReference>
<dbReference type="InterPro" id="IPR000835">
    <property type="entry name" value="HTH_MarR-typ"/>
</dbReference>
<name>A0AA47I781_9CLOT</name>
<sequence>MKYYYEFFHQLLKLSRTVVSNFNKESIIHNLHHSQWRIMRFLKEVGPSTLVEIANYLSVEKSSVTRGVYRLKKCEFIEEVSGKDKRERRIKLSDLGEEAYVLGYEIAVEFEENAMKGISKEELETTFKVLLKIKNNINNEPGGKNE</sequence>
<dbReference type="SMART" id="SM00347">
    <property type="entry name" value="HTH_MARR"/>
    <property type="match status" value="1"/>
</dbReference>
<dbReference type="GO" id="GO:0003677">
    <property type="term" value="F:DNA binding"/>
    <property type="evidence" value="ECO:0007669"/>
    <property type="project" value="UniProtKB-KW"/>
</dbReference>
<dbReference type="GO" id="GO:0003700">
    <property type="term" value="F:DNA-binding transcription factor activity"/>
    <property type="evidence" value="ECO:0007669"/>
    <property type="project" value="InterPro"/>
</dbReference>
<dbReference type="RefSeq" id="WP_216123586.1">
    <property type="nucleotide sequence ID" value="NZ_CP086239.1"/>
</dbReference>
<dbReference type="Proteomes" id="UP001164733">
    <property type="component" value="Chromosome"/>
</dbReference>